<sequence>MRGSKNFLFWNSQAITVKSNVLFKVAIYFFYAVPLVFVSYLYLMALHAQQTFFTPVILEPIITIMFVIAMLNPFFAVLTKAAVNDLESKKHVKLSYMTLWMVAVSQLLIGNLFASAILLFGLHQQRKEQPMLVKAKKIELKYKGAYVRLFGSTLVFFLSIVCLFLLIKIHLNNE</sequence>
<keyword evidence="1" id="KW-0472">Membrane</keyword>
<reference evidence="2" key="1">
    <citation type="submission" date="2010-10" db="EMBL/GenBank/DDBJ databases">
        <title>Complete sequence of chromosome of Geobacillus sp. Y4.1MC1.</title>
        <authorList>
            <consortium name="US DOE Joint Genome Institute"/>
            <person name="Lucas S."/>
            <person name="Copeland A."/>
            <person name="Lapidus A."/>
            <person name="Cheng J.-F."/>
            <person name="Bruce D."/>
            <person name="Goodwin L."/>
            <person name="Pitluck S."/>
            <person name="Chertkov O."/>
            <person name="Zhang X."/>
            <person name="Detter J.C."/>
            <person name="Han C."/>
            <person name="Tapia R."/>
            <person name="Land M."/>
            <person name="Hauser L."/>
            <person name="Jeffries C."/>
            <person name="Kyrpides N."/>
            <person name="Ivanova N."/>
            <person name="Ovchinnikova G."/>
            <person name="Brumm P."/>
            <person name="Mead D."/>
            <person name="Woyke T."/>
        </authorList>
    </citation>
    <scope>NUCLEOTIDE SEQUENCE [LARGE SCALE GENOMIC DNA]</scope>
    <source>
        <strain evidence="2">Y4.1MC1</strain>
    </source>
</reference>
<name>A0A7U4DM86_GEOS0</name>
<protein>
    <submittedName>
        <fullName evidence="2">Uncharacterized protein</fullName>
    </submittedName>
</protein>
<feature type="transmembrane region" description="Helical" evidence="1">
    <location>
        <begin position="99"/>
        <end position="122"/>
    </location>
</feature>
<organism evidence="2">
    <name type="scientific">Geobacillus sp. (strain Y4.1MC1)</name>
    <dbReference type="NCBI Taxonomy" id="581103"/>
    <lineage>
        <taxon>Bacteria</taxon>
        <taxon>Bacillati</taxon>
        <taxon>Bacillota</taxon>
        <taxon>Bacilli</taxon>
        <taxon>Bacillales</taxon>
        <taxon>Anoxybacillaceae</taxon>
        <taxon>Geobacillus</taxon>
    </lineage>
</organism>
<feature type="transmembrane region" description="Helical" evidence="1">
    <location>
        <begin position="145"/>
        <end position="167"/>
    </location>
</feature>
<dbReference type="KEGG" id="gmc:GY4MC1_3429"/>
<proteinExistence type="predicted"/>
<accession>A0A7U4DM86</accession>
<feature type="transmembrane region" description="Helical" evidence="1">
    <location>
        <begin position="57"/>
        <end position="78"/>
    </location>
</feature>
<dbReference type="EMBL" id="CP002293">
    <property type="protein sequence ID" value="ADP76088.1"/>
    <property type="molecule type" value="Genomic_DNA"/>
</dbReference>
<evidence type="ECO:0000256" key="1">
    <source>
        <dbReference type="SAM" id="Phobius"/>
    </source>
</evidence>
<keyword evidence="1" id="KW-1133">Transmembrane helix</keyword>
<keyword evidence="1" id="KW-0812">Transmembrane</keyword>
<gene>
    <name evidence="2" type="ORF">GY4MC1_3429</name>
</gene>
<evidence type="ECO:0000313" key="2">
    <source>
        <dbReference type="EMBL" id="ADP76088.1"/>
    </source>
</evidence>
<feature type="transmembrane region" description="Helical" evidence="1">
    <location>
        <begin position="21"/>
        <end position="45"/>
    </location>
</feature>
<dbReference type="AlphaFoldDB" id="A0A7U4DM86"/>